<dbReference type="Gene3D" id="3.30.1600.10">
    <property type="entry name" value="SIR2/SIRT2 'Small Domain"/>
    <property type="match status" value="1"/>
</dbReference>
<evidence type="ECO:0000259" key="3">
    <source>
        <dbReference type="PROSITE" id="PS50305"/>
    </source>
</evidence>
<protein>
    <submittedName>
        <fullName evidence="4">NAD-dependent protein deacylase Sir2</fullName>
        <ecNumber evidence="4">3.5.1.-</ecNumber>
    </submittedName>
</protein>
<dbReference type="InterPro" id="IPR029035">
    <property type="entry name" value="DHS-like_NAD/FAD-binding_dom"/>
</dbReference>
<dbReference type="InterPro" id="IPR050134">
    <property type="entry name" value="NAD-dep_sirtuin_deacylases"/>
</dbReference>
<keyword evidence="1" id="KW-0808">Transferase</keyword>
<organism evidence="4">
    <name type="scientific">bioreactor metagenome</name>
    <dbReference type="NCBI Taxonomy" id="1076179"/>
    <lineage>
        <taxon>unclassified sequences</taxon>
        <taxon>metagenomes</taxon>
        <taxon>ecological metagenomes</taxon>
    </lineage>
</organism>
<dbReference type="EC" id="3.5.1.-" evidence="4"/>
<dbReference type="PROSITE" id="PS50305">
    <property type="entry name" value="SIRTUIN"/>
    <property type="match status" value="1"/>
</dbReference>
<name>A0A645CY75_9ZZZZ</name>
<reference evidence="4" key="1">
    <citation type="submission" date="2019-08" db="EMBL/GenBank/DDBJ databases">
        <authorList>
            <person name="Kucharzyk K."/>
            <person name="Murdoch R.W."/>
            <person name="Higgins S."/>
            <person name="Loffler F."/>
        </authorList>
    </citation>
    <scope>NUCLEOTIDE SEQUENCE</scope>
</reference>
<dbReference type="InterPro" id="IPR026591">
    <property type="entry name" value="Sirtuin_cat_small_dom_sf"/>
</dbReference>
<dbReference type="EMBL" id="VSSQ01031089">
    <property type="protein sequence ID" value="MPM81857.1"/>
    <property type="molecule type" value="Genomic_DNA"/>
</dbReference>
<dbReference type="SUPFAM" id="SSF52467">
    <property type="entry name" value="DHS-like NAD/FAD-binding domain"/>
    <property type="match status" value="1"/>
</dbReference>
<evidence type="ECO:0000313" key="4">
    <source>
        <dbReference type="EMBL" id="MPM81857.1"/>
    </source>
</evidence>
<dbReference type="PANTHER" id="PTHR11085">
    <property type="entry name" value="NAD-DEPENDENT PROTEIN DEACYLASE SIRTUIN-5, MITOCHONDRIAL-RELATED"/>
    <property type="match status" value="1"/>
</dbReference>
<gene>
    <name evidence="4" type="primary">sir2_1</name>
    <name evidence="4" type="ORF">SDC9_128914</name>
</gene>
<dbReference type="InterPro" id="IPR003000">
    <property type="entry name" value="Sirtuin"/>
</dbReference>
<dbReference type="GO" id="GO:0016787">
    <property type="term" value="F:hydrolase activity"/>
    <property type="evidence" value="ECO:0007669"/>
    <property type="project" value="UniProtKB-KW"/>
</dbReference>
<sequence>MVDLEKFHDVTIITQNVDDLHERAGSSNIIHLHGELLKCRSIDFPDYVTEISGDLNVGDFCPRGGQLRPHIVFFGEEVPAMAIAERVVSQCDILIVAGTSLAVYPAAGLVYSAPYKAKLYLVDPSDVPLSRRGVVHIRKRAAEGLPELFEILSKCWY</sequence>
<evidence type="ECO:0000256" key="2">
    <source>
        <dbReference type="ARBA" id="ARBA00023027"/>
    </source>
</evidence>
<dbReference type="GO" id="GO:0017136">
    <property type="term" value="F:histone deacetylase activity, NAD-dependent"/>
    <property type="evidence" value="ECO:0007669"/>
    <property type="project" value="TreeGrafter"/>
</dbReference>
<dbReference type="GO" id="GO:0070403">
    <property type="term" value="F:NAD+ binding"/>
    <property type="evidence" value="ECO:0007669"/>
    <property type="project" value="InterPro"/>
</dbReference>
<dbReference type="Gene3D" id="3.40.50.1220">
    <property type="entry name" value="TPP-binding domain"/>
    <property type="match status" value="1"/>
</dbReference>
<dbReference type="InterPro" id="IPR026590">
    <property type="entry name" value="Ssirtuin_cat_dom"/>
</dbReference>
<comment type="caution">
    <text evidence="4">The sequence shown here is derived from an EMBL/GenBank/DDBJ whole genome shotgun (WGS) entry which is preliminary data.</text>
</comment>
<evidence type="ECO:0000256" key="1">
    <source>
        <dbReference type="ARBA" id="ARBA00022679"/>
    </source>
</evidence>
<dbReference type="AlphaFoldDB" id="A0A645CY75"/>
<keyword evidence="2" id="KW-0520">NAD</keyword>
<dbReference type="PANTHER" id="PTHR11085:SF4">
    <property type="entry name" value="NAD-DEPENDENT PROTEIN DEACYLASE"/>
    <property type="match status" value="1"/>
</dbReference>
<feature type="domain" description="Deacetylase sirtuin-type" evidence="3">
    <location>
        <begin position="1"/>
        <end position="155"/>
    </location>
</feature>
<keyword evidence="4" id="KW-0378">Hydrolase</keyword>
<accession>A0A645CY75</accession>
<proteinExistence type="predicted"/>
<dbReference type="Pfam" id="PF02146">
    <property type="entry name" value="SIR2"/>
    <property type="match status" value="1"/>
</dbReference>